<accession>D8T249</accession>
<feature type="region of interest" description="Disordered" evidence="1">
    <location>
        <begin position="155"/>
        <end position="191"/>
    </location>
</feature>
<dbReference type="EMBL" id="GL377664">
    <property type="protein sequence ID" value="EFJ09342.1"/>
    <property type="molecule type" value="Genomic_DNA"/>
</dbReference>
<reference evidence="2 3" key="1">
    <citation type="journal article" date="2011" name="Science">
        <title>The Selaginella genome identifies genetic changes associated with the evolution of vascular plants.</title>
        <authorList>
            <person name="Banks J.A."/>
            <person name="Nishiyama T."/>
            <person name="Hasebe M."/>
            <person name="Bowman J.L."/>
            <person name="Gribskov M."/>
            <person name="dePamphilis C."/>
            <person name="Albert V.A."/>
            <person name="Aono N."/>
            <person name="Aoyama T."/>
            <person name="Ambrose B.A."/>
            <person name="Ashton N.W."/>
            <person name="Axtell M.J."/>
            <person name="Barker E."/>
            <person name="Barker M.S."/>
            <person name="Bennetzen J.L."/>
            <person name="Bonawitz N.D."/>
            <person name="Chapple C."/>
            <person name="Cheng C."/>
            <person name="Correa L.G."/>
            <person name="Dacre M."/>
            <person name="DeBarry J."/>
            <person name="Dreyer I."/>
            <person name="Elias M."/>
            <person name="Engstrom E.M."/>
            <person name="Estelle M."/>
            <person name="Feng L."/>
            <person name="Finet C."/>
            <person name="Floyd S.K."/>
            <person name="Frommer W.B."/>
            <person name="Fujita T."/>
            <person name="Gramzow L."/>
            <person name="Gutensohn M."/>
            <person name="Harholt J."/>
            <person name="Hattori M."/>
            <person name="Heyl A."/>
            <person name="Hirai T."/>
            <person name="Hiwatashi Y."/>
            <person name="Ishikawa M."/>
            <person name="Iwata M."/>
            <person name="Karol K.G."/>
            <person name="Koehler B."/>
            <person name="Kolukisaoglu U."/>
            <person name="Kubo M."/>
            <person name="Kurata T."/>
            <person name="Lalonde S."/>
            <person name="Li K."/>
            <person name="Li Y."/>
            <person name="Litt A."/>
            <person name="Lyons E."/>
            <person name="Manning G."/>
            <person name="Maruyama T."/>
            <person name="Michael T.P."/>
            <person name="Mikami K."/>
            <person name="Miyazaki S."/>
            <person name="Morinaga S."/>
            <person name="Murata T."/>
            <person name="Mueller-Roeber B."/>
            <person name="Nelson D.R."/>
            <person name="Obara M."/>
            <person name="Oguri Y."/>
            <person name="Olmstead R.G."/>
            <person name="Onodera N."/>
            <person name="Petersen B.L."/>
            <person name="Pils B."/>
            <person name="Prigge M."/>
            <person name="Rensing S.A."/>
            <person name="Riano-Pachon D.M."/>
            <person name="Roberts A.W."/>
            <person name="Sato Y."/>
            <person name="Scheller H.V."/>
            <person name="Schulz B."/>
            <person name="Schulz C."/>
            <person name="Shakirov E.V."/>
            <person name="Shibagaki N."/>
            <person name="Shinohara N."/>
            <person name="Shippen D.E."/>
            <person name="Soerensen I."/>
            <person name="Sotooka R."/>
            <person name="Sugimoto N."/>
            <person name="Sugita M."/>
            <person name="Sumikawa N."/>
            <person name="Tanurdzic M."/>
            <person name="Theissen G."/>
            <person name="Ulvskov P."/>
            <person name="Wakazuki S."/>
            <person name="Weng J.K."/>
            <person name="Willats W.W."/>
            <person name="Wipf D."/>
            <person name="Wolf P.G."/>
            <person name="Yang L."/>
            <person name="Zimmer A.D."/>
            <person name="Zhu Q."/>
            <person name="Mitros T."/>
            <person name="Hellsten U."/>
            <person name="Loque D."/>
            <person name="Otillar R."/>
            <person name="Salamov A."/>
            <person name="Schmutz J."/>
            <person name="Shapiro H."/>
            <person name="Lindquist E."/>
            <person name="Lucas S."/>
            <person name="Rokhsar D."/>
            <person name="Grigoriev I.V."/>
        </authorList>
    </citation>
    <scope>NUCLEOTIDE SEQUENCE [LARGE SCALE GENOMIC DNA]</scope>
</reference>
<dbReference type="KEGG" id="smo:SELMODRAFT_428221"/>
<dbReference type="Proteomes" id="UP000001514">
    <property type="component" value="Unassembled WGS sequence"/>
</dbReference>
<feature type="region of interest" description="Disordered" evidence="1">
    <location>
        <begin position="281"/>
        <end position="316"/>
    </location>
</feature>
<feature type="compositionally biased region" description="Polar residues" evidence="1">
    <location>
        <begin position="160"/>
        <end position="173"/>
    </location>
</feature>
<dbReference type="AlphaFoldDB" id="D8T249"/>
<evidence type="ECO:0000256" key="1">
    <source>
        <dbReference type="SAM" id="MobiDB-lite"/>
    </source>
</evidence>
<dbReference type="InParanoid" id="D8T249"/>
<dbReference type="Gramene" id="EFJ09342">
    <property type="protein sequence ID" value="EFJ09342"/>
    <property type="gene ID" value="SELMODRAFT_428221"/>
</dbReference>
<dbReference type="HOGENOM" id="CLU_770305_0_0_1"/>
<name>D8T249_SELML</name>
<gene>
    <name evidence="2" type="ORF">SELMODRAFT_428221</name>
</gene>
<sequence length="360" mass="40803">MAASQEEPRVHSWVLRRPDDQDNVQHPWIFRVWRRRLHGHVEYFGVVYYRNCQSYVQISASQFLLDLLDPERQYNHVDLLPLVVNILHDPTSYFPIDLVDDQLADAYFKQLVDRGFVPAPQHPPLPLGGYRLYLAPRFQWDLLVTMDGEGHAHRYDTRSATRSSRCTPPTSRFSKYADPNHLNASSPPVQEFQPAERWDIRSRCSPGGGTIVLYGNKLLQCTGPILDDELPPLSDSPIRLVSPSLYVIPWKESSPAERITEQQMPRMPAMAESSRAQYTAAEKGKAVASEDPSPAAMNAENQQPERSGGVSGGCECPTGGNKQRTLEVDAAGTHLEQEIEWNVDIIARIPCEERSIHRRR</sequence>
<keyword evidence="3" id="KW-1185">Reference proteome</keyword>
<proteinExistence type="predicted"/>
<protein>
    <submittedName>
        <fullName evidence="2">Uncharacterized protein</fullName>
    </submittedName>
</protein>
<organism evidence="3">
    <name type="scientific">Selaginella moellendorffii</name>
    <name type="common">Spikemoss</name>
    <dbReference type="NCBI Taxonomy" id="88036"/>
    <lineage>
        <taxon>Eukaryota</taxon>
        <taxon>Viridiplantae</taxon>
        <taxon>Streptophyta</taxon>
        <taxon>Embryophyta</taxon>
        <taxon>Tracheophyta</taxon>
        <taxon>Lycopodiopsida</taxon>
        <taxon>Selaginellales</taxon>
        <taxon>Selaginellaceae</taxon>
        <taxon>Selaginella</taxon>
    </lineage>
</organism>
<evidence type="ECO:0000313" key="3">
    <source>
        <dbReference type="Proteomes" id="UP000001514"/>
    </source>
</evidence>
<evidence type="ECO:0000313" key="2">
    <source>
        <dbReference type="EMBL" id="EFJ09342.1"/>
    </source>
</evidence>